<accession>A0A4Y6PYN7</accession>
<dbReference type="SUPFAM" id="SSF54427">
    <property type="entry name" value="NTF2-like"/>
    <property type="match status" value="1"/>
</dbReference>
<evidence type="ECO:0000313" key="3">
    <source>
        <dbReference type="Proteomes" id="UP000315995"/>
    </source>
</evidence>
<keyword evidence="3" id="KW-1185">Reference proteome</keyword>
<dbReference type="OrthoDB" id="21421at2"/>
<protein>
    <recommendedName>
        <fullName evidence="1">YchJ-like middle NTF2-like domain-containing protein</fullName>
    </recommendedName>
</protein>
<dbReference type="Gene3D" id="3.10.450.50">
    <property type="match status" value="1"/>
</dbReference>
<name>A0A4Y6PYN7_PERCE</name>
<gene>
    <name evidence="2" type="ORF">FIV42_22600</name>
</gene>
<dbReference type="Pfam" id="PF17775">
    <property type="entry name" value="YchJ_M-like"/>
    <property type="match status" value="1"/>
</dbReference>
<dbReference type="AlphaFoldDB" id="A0A4Y6PYN7"/>
<dbReference type="EMBL" id="CP041186">
    <property type="protein sequence ID" value="QDG53431.1"/>
    <property type="molecule type" value="Genomic_DNA"/>
</dbReference>
<organism evidence="2 3">
    <name type="scientific">Persicimonas caeni</name>
    <dbReference type="NCBI Taxonomy" id="2292766"/>
    <lineage>
        <taxon>Bacteria</taxon>
        <taxon>Deltaproteobacteria</taxon>
        <taxon>Bradymonadales</taxon>
        <taxon>Bradymonadaceae</taxon>
        <taxon>Persicimonas</taxon>
    </lineage>
</organism>
<dbReference type="InterPro" id="IPR032710">
    <property type="entry name" value="NTF2-like_dom_sf"/>
</dbReference>
<dbReference type="RefSeq" id="WP_141199887.1">
    <property type="nucleotide sequence ID" value="NZ_CP041186.1"/>
</dbReference>
<reference evidence="2 3" key="1">
    <citation type="submission" date="2019-06" db="EMBL/GenBank/DDBJ databases">
        <title>Persicimonas caeni gen. nov., sp. nov., a predatory bacterium isolated from solar saltern.</title>
        <authorList>
            <person name="Wang S."/>
        </authorList>
    </citation>
    <scope>NUCLEOTIDE SEQUENCE [LARGE SCALE GENOMIC DNA]</scope>
    <source>
        <strain evidence="2 3">YN101</strain>
    </source>
</reference>
<proteinExistence type="predicted"/>
<dbReference type="InterPro" id="IPR048469">
    <property type="entry name" value="YchJ-like_M"/>
</dbReference>
<accession>A0A5B8Y9J7</accession>
<dbReference type="Proteomes" id="UP000315995">
    <property type="component" value="Chromosome"/>
</dbReference>
<sequence length="106" mass="12143">MRSRYAAYAKGEVDYVIETTDPDGEAWEEPESKWRADIRKFGRDVDFLGVDIIDSGVEEDAGWVRFHARLRSNGANASFTERSEFVRRDGKWFYSRGEVEVEGVSG</sequence>
<feature type="domain" description="YchJ-like middle NTF2-like" evidence="1">
    <location>
        <begin position="1"/>
        <end position="97"/>
    </location>
</feature>
<evidence type="ECO:0000313" key="2">
    <source>
        <dbReference type="EMBL" id="QDG53431.1"/>
    </source>
</evidence>
<evidence type="ECO:0000259" key="1">
    <source>
        <dbReference type="Pfam" id="PF17775"/>
    </source>
</evidence>